<accession>A0A1C3WXP5</accession>
<evidence type="ECO:0000313" key="1">
    <source>
        <dbReference type="EMBL" id="SCB44769.1"/>
    </source>
</evidence>
<evidence type="ECO:0000313" key="2">
    <source>
        <dbReference type="Proteomes" id="UP000199205"/>
    </source>
</evidence>
<protein>
    <recommendedName>
        <fullName evidence="3">PD-(D/E)XK nuclease superfamily protein</fullName>
    </recommendedName>
</protein>
<organism evidence="1 2">
    <name type="scientific">Rhizobium lusitanum</name>
    <dbReference type="NCBI Taxonomy" id="293958"/>
    <lineage>
        <taxon>Bacteria</taxon>
        <taxon>Pseudomonadati</taxon>
        <taxon>Pseudomonadota</taxon>
        <taxon>Alphaproteobacteria</taxon>
        <taxon>Hyphomicrobiales</taxon>
        <taxon>Rhizobiaceae</taxon>
        <taxon>Rhizobium/Agrobacterium group</taxon>
        <taxon>Rhizobium</taxon>
    </lineage>
</organism>
<gene>
    <name evidence="1" type="ORF">GA0061101_11998</name>
</gene>
<dbReference type="OrthoDB" id="7432609at2"/>
<reference evidence="1 2" key="1">
    <citation type="submission" date="2016-08" db="EMBL/GenBank/DDBJ databases">
        <authorList>
            <person name="Seilhamer J.J."/>
        </authorList>
    </citation>
    <scope>NUCLEOTIDE SEQUENCE [LARGE SCALE GENOMIC DNA]</scope>
    <source>
        <strain evidence="1 2">P1-7</strain>
    </source>
</reference>
<sequence length="152" mass="17733">MDEAEVRSRFESALHSFMVGQIELLKFDVNERAVGAVFAHLYLRDVFPDHKVDAEYNRVGFDGDPKRLNLTDECRGPRRRVIPDIVVHRRGNNDNNLLVVEMKMQSNKQPRECDRVKLIAFREQLHYRFGVFVDFPAGPELRLGNVSVEWFC</sequence>
<dbReference type="Proteomes" id="UP000199205">
    <property type="component" value="Unassembled WGS sequence"/>
</dbReference>
<evidence type="ECO:0008006" key="3">
    <source>
        <dbReference type="Google" id="ProtNLM"/>
    </source>
</evidence>
<dbReference type="EMBL" id="FMAF01000019">
    <property type="protein sequence ID" value="SCB44769.1"/>
    <property type="molecule type" value="Genomic_DNA"/>
</dbReference>
<name>A0A1C3WXP5_9HYPH</name>
<dbReference type="AlphaFoldDB" id="A0A1C3WXP5"/>
<proteinExistence type="predicted"/>
<dbReference type="RefSeq" id="WP_092575874.1">
    <property type="nucleotide sequence ID" value="NZ_FMAF01000019.1"/>
</dbReference>